<feature type="region of interest" description="Disordered" evidence="1">
    <location>
        <begin position="137"/>
        <end position="156"/>
    </location>
</feature>
<evidence type="ECO:0008006" key="4">
    <source>
        <dbReference type="Google" id="ProtNLM"/>
    </source>
</evidence>
<protein>
    <recommendedName>
        <fullName evidence="4">PE domain-containing protein</fullName>
    </recommendedName>
</protein>
<gene>
    <name evidence="2" type="ORF">SacglDRAFT_00583</name>
</gene>
<accession>I1CXV9</accession>
<keyword evidence="3" id="KW-1185">Reference proteome</keyword>
<dbReference type="AlphaFoldDB" id="I1CXV9"/>
<sequence length="156" mass="16988">MSDPMEVAGSAGALAPGEALSKMVAAMDRSMGTEAMEKATRSADQLVASAKLNGFKVTPEAADPIIKVLEDFIERIERMRFNMRIFEQAPPLGNHDYGKKVAQHMQKAATDERSARSAVLSLKVVLEKSREALLRASNQYEDQEESALDAFRGMGG</sequence>
<reference evidence="3" key="2">
    <citation type="submission" date="2012-01" db="EMBL/GenBank/DDBJ databases">
        <title>Noncontiguous Finished sequence of chromosome of Saccharomonospora glauca K62.</title>
        <authorList>
            <consortium name="US DOE Joint Genome Institute"/>
            <person name="Lucas S."/>
            <person name="Han J."/>
            <person name="Lapidus A."/>
            <person name="Cheng J.-F."/>
            <person name="Goodwin L."/>
            <person name="Pitluck S."/>
            <person name="Peters L."/>
            <person name="Mikhailova N."/>
            <person name="Held B."/>
            <person name="Detter J.C."/>
            <person name="Han C."/>
            <person name="Tapia R."/>
            <person name="Land M."/>
            <person name="Hauser L."/>
            <person name="Kyrpides N."/>
            <person name="Ivanova N."/>
            <person name="Pagani I."/>
            <person name="Brambilla E.-M."/>
            <person name="Klenk H.-P."/>
            <person name="Woyke T."/>
        </authorList>
    </citation>
    <scope>NUCLEOTIDE SEQUENCE [LARGE SCALE GENOMIC DNA]</scope>
    <source>
        <strain evidence="3">K62</strain>
    </source>
</reference>
<dbReference type="RefSeq" id="WP_005461563.1">
    <property type="nucleotide sequence ID" value="NZ_CM001484.1"/>
</dbReference>
<evidence type="ECO:0000256" key="1">
    <source>
        <dbReference type="SAM" id="MobiDB-lite"/>
    </source>
</evidence>
<dbReference type="eggNOG" id="ENOG5030K3N">
    <property type="taxonomic scope" value="Bacteria"/>
</dbReference>
<name>I1CXV9_9PSEU</name>
<dbReference type="STRING" id="928724.SacglDRAFT_00583"/>
<evidence type="ECO:0000313" key="2">
    <source>
        <dbReference type="EMBL" id="EIE97533.1"/>
    </source>
</evidence>
<evidence type="ECO:0000313" key="3">
    <source>
        <dbReference type="Proteomes" id="UP000005087"/>
    </source>
</evidence>
<organism evidence="2 3">
    <name type="scientific">Saccharomonospora glauca K62</name>
    <dbReference type="NCBI Taxonomy" id="928724"/>
    <lineage>
        <taxon>Bacteria</taxon>
        <taxon>Bacillati</taxon>
        <taxon>Actinomycetota</taxon>
        <taxon>Actinomycetes</taxon>
        <taxon>Pseudonocardiales</taxon>
        <taxon>Pseudonocardiaceae</taxon>
        <taxon>Saccharomonospora</taxon>
    </lineage>
</organism>
<dbReference type="EMBL" id="CM001484">
    <property type="protein sequence ID" value="EIE97533.1"/>
    <property type="molecule type" value="Genomic_DNA"/>
</dbReference>
<dbReference type="Proteomes" id="UP000005087">
    <property type="component" value="Chromosome"/>
</dbReference>
<proteinExistence type="predicted"/>
<dbReference type="HOGENOM" id="CLU_117639_1_0_11"/>
<reference evidence="2 3" key="1">
    <citation type="submission" date="2011-09" db="EMBL/GenBank/DDBJ databases">
        <authorList>
            <consortium name="US DOE Joint Genome Institute (JGI-PGF)"/>
            <person name="Lucas S."/>
            <person name="Han J."/>
            <person name="Lapidus A."/>
            <person name="Cheng J.-F."/>
            <person name="Goodwin L."/>
            <person name="Pitluck S."/>
            <person name="Peters L."/>
            <person name="Land M.L."/>
            <person name="Hauser L."/>
            <person name="Brambilla E."/>
            <person name="Klenk H.-P."/>
            <person name="Woyke T.J."/>
        </authorList>
    </citation>
    <scope>NUCLEOTIDE SEQUENCE [LARGE SCALE GENOMIC DNA]</scope>
    <source>
        <strain evidence="2 3">K62</strain>
    </source>
</reference>